<evidence type="ECO:0000313" key="2">
    <source>
        <dbReference type="Proteomes" id="UP000644140"/>
    </source>
</evidence>
<dbReference type="AlphaFoldDB" id="A0A8B5RZQ0"/>
<name>A0A8B5RZQ0_ACIBZ</name>
<evidence type="ECO:0000313" key="1">
    <source>
        <dbReference type="EMBL" id="UUN96227.1"/>
    </source>
</evidence>
<sequence>MENIESVMNVIVSEHQRSILATMGVDLWINKVDVQTRHYQSALYRDIEQSHPVIHQSFEPKNLSTQIDAERTQKTSNITAEKTQVAEVTLLERNPETQLTEEVSTSQHIQQHTHFGTESALELSAFEIQAYAIEHCLLLVETTDLNAEQLTLWSNIQRAVNGHTHELKWPFPLPQYQDGRGANLYIQGFIDALSVERKVISLGQITHLGQQDILELPSLDEMLKEPLLKRRLWQMMQK</sequence>
<accession>A0A8B5RZQ0</accession>
<protein>
    <submittedName>
        <fullName evidence="1">Uncharacterized protein</fullName>
    </submittedName>
</protein>
<proteinExistence type="predicted"/>
<dbReference type="RefSeq" id="WP_139421999.1">
    <property type="nucleotide sequence ID" value="NZ_BKNL01000053.1"/>
</dbReference>
<organism evidence="1 2">
    <name type="scientific">Acinetobacter bereziniae</name>
    <name type="common">Acinetobacter genomosp. 10</name>
    <dbReference type="NCBI Taxonomy" id="106648"/>
    <lineage>
        <taxon>Bacteria</taxon>
        <taxon>Pseudomonadati</taxon>
        <taxon>Pseudomonadota</taxon>
        <taxon>Gammaproteobacteria</taxon>
        <taxon>Moraxellales</taxon>
        <taxon>Moraxellaceae</taxon>
        <taxon>Acinetobacter</taxon>
    </lineage>
</organism>
<dbReference type="EMBL" id="CP092085">
    <property type="protein sequence ID" value="UUN96227.1"/>
    <property type="molecule type" value="Genomic_DNA"/>
</dbReference>
<reference evidence="1" key="1">
    <citation type="submission" date="2022-02" db="EMBL/GenBank/DDBJ databases">
        <title>Characterization of Tn125 harboring carbapenem-resistant Acinetobacter bereziniae clinical isolates.</title>
        <authorList>
            <person name="Wong N.-K."/>
            <person name="Pan Q."/>
        </authorList>
    </citation>
    <scope>NUCLEOTIDE SEQUENCE</scope>
    <source>
        <strain evidence="1">GD03393</strain>
    </source>
</reference>
<dbReference type="Proteomes" id="UP000644140">
    <property type="component" value="Chromosome"/>
</dbReference>
<gene>
    <name evidence="1" type="ORF">I9054_012645</name>
</gene>